<evidence type="ECO:0000313" key="4">
    <source>
        <dbReference type="Proteomes" id="UP001294412"/>
    </source>
</evidence>
<dbReference type="EMBL" id="JAXLPB010000014">
    <property type="protein sequence ID" value="MDY8111173.1"/>
    <property type="molecule type" value="Genomic_DNA"/>
</dbReference>
<evidence type="ECO:0000256" key="1">
    <source>
        <dbReference type="SAM" id="MobiDB-lite"/>
    </source>
</evidence>
<feature type="domain" description="Antitoxin-like ribbon-helix-helix" evidence="2">
    <location>
        <begin position="49"/>
        <end position="83"/>
    </location>
</feature>
<gene>
    <name evidence="3" type="ORF">U0C82_18815</name>
</gene>
<proteinExistence type="predicted"/>
<keyword evidence="4" id="KW-1185">Reference proteome</keyword>
<dbReference type="Proteomes" id="UP001294412">
    <property type="component" value="Unassembled WGS sequence"/>
</dbReference>
<reference evidence="3 4" key="1">
    <citation type="submission" date="2023-12" db="EMBL/GenBank/DDBJ databases">
        <title>Description of Novel Strain Fulvimarina sp. 2208YS6-2-32 isolated from Uroteuthis (Photololigo) edulis.</title>
        <authorList>
            <person name="Park J.-S."/>
        </authorList>
    </citation>
    <scope>NUCLEOTIDE SEQUENCE [LARGE SCALE GENOMIC DNA]</scope>
    <source>
        <strain evidence="3 4">2208YS6-2-32</strain>
    </source>
</reference>
<dbReference type="Pfam" id="PF20605">
    <property type="entry name" value="Antitox_RHH"/>
    <property type="match status" value="1"/>
</dbReference>
<accession>A0ABU5I8M9</accession>
<comment type="caution">
    <text evidence="3">The sequence shown here is derived from an EMBL/GenBank/DDBJ whole genome shotgun (WGS) entry which is preliminary data.</text>
</comment>
<name>A0ABU5I8M9_9HYPH</name>
<feature type="region of interest" description="Disordered" evidence="1">
    <location>
        <begin position="1"/>
        <end position="34"/>
    </location>
</feature>
<dbReference type="InterPro" id="IPR046765">
    <property type="entry name" value="Antitox_RHH"/>
</dbReference>
<dbReference type="RefSeq" id="WP_322189372.1">
    <property type="nucleotide sequence ID" value="NZ_JAXLPB010000014.1"/>
</dbReference>
<feature type="compositionally biased region" description="Basic and acidic residues" evidence="1">
    <location>
        <begin position="1"/>
        <end position="19"/>
    </location>
</feature>
<protein>
    <submittedName>
        <fullName evidence="3">Ribbon-helix-helix domain-containing protein</fullName>
    </submittedName>
</protein>
<evidence type="ECO:0000259" key="2">
    <source>
        <dbReference type="Pfam" id="PF20605"/>
    </source>
</evidence>
<organism evidence="3 4">
    <name type="scientific">Fulvimarina uroteuthidis</name>
    <dbReference type="NCBI Taxonomy" id="3098149"/>
    <lineage>
        <taxon>Bacteria</taxon>
        <taxon>Pseudomonadati</taxon>
        <taxon>Pseudomonadota</taxon>
        <taxon>Alphaproteobacteria</taxon>
        <taxon>Hyphomicrobiales</taxon>
        <taxon>Aurantimonadaceae</taxon>
        <taxon>Fulvimarina</taxon>
    </lineage>
</organism>
<evidence type="ECO:0000313" key="3">
    <source>
        <dbReference type="EMBL" id="MDY8111173.1"/>
    </source>
</evidence>
<sequence length="89" mass="10016">MTKRPSLADRARKPSKAEETTAASKQVEAPKRARREYRSILAKVDDKTHAQLRIMGIEQDQPVGDLLVEALNLLFEKHGKPQIARKIVA</sequence>